<dbReference type="EMBL" id="LNIX01000002">
    <property type="protein sequence ID" value="OXA59323.1"/>
    <property type="molecule type" value="Genomic_DNA"/>
</dbReference>
<feature type="region of interest" description="Disordered" evidence="1">
    <location>
        <begin position="1"/>
        <end position="69"/>
    </location>
</feature>
<proteinExistence type="predicted"/>
<accession>A0A226ENV0</accession>
<sequence length="364" mass="41764">MDKRSSGFESWSDDDDFVPTKKPKQSGESSVSRSQQEAPPQRAYSGKYKWEPNIPNPNRDKKGDPMGRCLEQNRDGTICCHPVSRKRIQLHYALNHADEETIRKQKAYNLLQANKSRQQDTMGYKIKFFQLSRQGQGLPDTFPILSHGTEPTGEQARINAEISAINKRKYEESLQIDRSAYYGTVICQFKPPDDDPNMNMEDMWLRFEKDPTFESKWFYDVSYCEGPCPATHLGKNSRSEVAKCGVVEQYSTYRIRFEGGTKEENFKAAMGWQAPYCVLAQYKTINGVGGGTGMKITMLNKNQVQKSNHMTAVSPEEDEKLKHISIHGTNVFYPVQGYEDMKKHPWAKYTFPPRTTYFTPKPSQ</sequence>
<evidence type="ECO:0000313" key="3">
    <source>
        <dbReference type="Proteomes" id="UP000198287"/>
    </source>
</evidence>
<evidence type="ECO:0000313" key="2">
    <source>
        <dbReference type="EMBL" id="OXA59323.1"/>
    </source>
</evidence>
<dbReference type="Proteomes" id="UP000198287">
    <property type="component" value="Unassembled WGS sequence"/>
</dbReference>
<comment type="caution">
    <text evidence="2">The sequence shown here is derived from an EMBL/GenBank/DDBJ whole genome shotgun (WGS) entry which is preliminary data.</text>
</comment>
<organism evidence="2 3">
    <name type="scientific">Folsomia candida</name>
    <name type="common">Springtail</name>
    <dbReference type="NCBI Taxonomy" id="158441"/>
    <lineage>
        <taxon>Eukaryota</taxon>
        <taxon>Metazoa</taxon>
        <taxon>Ecdysozoa</taxon>
        <taxon>Arthropoda</taxon>
        <taxon>Hexapoda</taxon>
        <taxon>Collembola</taxon>
        <taxon>Entomobryomorpha</taxon>
        <taxon>Isotomoidea</taxon>
        <taxon>Isotomidae</taxon>
        <taxon>Proisotominae</taxon>
        <taxon>Folsomia</taxon>
    </lineage>
</organism>
<protein>
    <submittedName>
        <fullName evidence="2">Uncharacterized protein</fullName>
    </submittedName>
</protein>
<name>A0A226ENV0_FOLCA</name>
<dbReference type="AlphaFoldDB" id="A0A226ENV0"/>
<reference evidence="2 3" key="1">
    <citation type="submission" date="2015-12" db="EMBL/GenBank/DDBJ databases">
        <title>The genome of Folsomia candida.</title>
        <authorList>
            <person name="Faddeeva A."/>
            <person name="Derks M.F."/>
            <person name="Anvar Y."/>
            <person name="Smit S."/>
            <person name="Van Straalen N."/>
            <person name="Roelofs D."/>
        </authorList>
    </citation>
    <scope>NUCLEOTIDE SEQUENCE [LARGE SCALE GENOMIC DNA]</scope>
    <source>
        <strain evidence="2 3">VU population</strain>
        <tissue evidence="2">Whole body</tissue>
    </source>
</reference>
<feature type="compositionally biased region" description="Polar residues" evidence="1">
    <location>
        <begin position="26"/>
        <end position="38"/>
    </location>
</feature>
<gene>
    <name evidence="2" type="ORF">Fcan01_04344</name>
</gene>
<evidence type="ECO:0000256" key="1">
    <source>
        <dbReference type="SAM" id="MobiDB-lite"/>
    </source>
</evidence>
<keyword evidence="3" id="KW-1185">Reference proteome</keyword>